<dbReference type="InterPro" id="IPR016868">
    <property type="entry name" value="Phage_B3_Orf5"/>
</dbReference>
<dbReference type="InterPro" id="IPR024498">
    <property type="entry name" value="DUF2786"/>
</dbReference>
<dbReference type="Pfam" id="PF23771">
    <property type="entry name" value="DUF7168"/>
    <property type="match status" value="1"/>
</dbReference>
<accession>A0A5I6PZF5</accession>
<dbReference type="Pfam" id="PF10979">
    <property type="entry name" value="DUF2786"/>
    <property type="match status" value="1"/>
</dbReference>
<dbReference type="AlphaFoldDB" id="A0A5I6PZF5"/>
<evidence type="ECO:0000259" key="2">
    <source>
        <dbReference type="Pfam" id="PF23771"/>
    </source>
</evidence>
<dbReference type="PIRSF" id="PIRSF028111">
    <property type="entry name" value="UCP028111"/>
    <property type="match status" value="1"/>
</dbReference>
<name>A0A5I6PZF5_SALET</name>
<proteinExistence type="predicted"/>
<dbReference type="InterPro" id="IPR055592">
    <property type="entry name" value="DUF7168"/>
</dbReference>
<feature type="domain" description="DUF7168" evidence="2">
    <location>
        <begin position="47"/>
        <end position="193"/>
    </location>
</feature>
<reference evidence="3" key="1">
    <citation type="submission" date="2019-07" db="EMBL/GenBank/DDBJ databases">
        <authorList>
            <person name="Ashton P.M."/>
            <person name="Dallman T."/>
            <person name="Nair S."/>
            <person name="De Pinna E."/>
            <person name="Peters T."/>
            <person name="Grant K."/>
        </authorList>
    </citation>
    <scope>NUCLEOTIDE SEQUENCE</scope>
    <source>
        <strain evidence="3">773673</strain>
    </source>
</reference>
<protein>
    <submittedName>
        <fullName evidence="3">DUF2786 domain-containing protein</fullName>
    </submittedName>
</protein>
<gene>
    <name evidence="3" type="ORF">FPD99_23685</name>
</gene>
<comment type="caution">
    <text evidence="3">The sequence shown here is derived from an EMBL/GenBank/DDBJ whole genome shotgun (WGS) entry which is preliminary data.</text>
</comment>
<dbReference type="EMBL" id="AAIQMM010000043">
    <property type="protein sequence ID" value="ECH0896949.1"/>
    <property type="molecule type" value="Genomic_DNA"/>
</dbReference>
<sequence>MNDKEKYLARIKKLLRLAKGTSSPEEAMNAMAKAQAYMRKYGVSESDVELSEVREAASTGAPSDARSVPLYMHGLCTLVCRAFGVECYISGRWRSSGSLKRHVCFYGPDARPEIAAYAFDVLSRQMKAARKAYQDRHCKRCKPATRTARGDQFCEGWCSGAARVIQEFGVSPQEAGLMERYTQRLRECRDVRDGEMREAKACRGAASASTAGYYEGRNAKLHQGVNGRGDAPLAIGGTGHAGLC</sequence>
<evidence type="ECO:0000259" key="1">
    <source>
        <dbReference type="Pfam" id="PF10979"/>
    </source>
</evidence>
<evidence type="ECO:0000313" key="3">
    <source>
        <dbReference type="EMBL" id="ECH0896949.1"/>
    </source>
</evidence>
<organism evidence="3">
    <name type="scientific">Salmonella enterica subsp. enterica serovar Glostrup</name>
    <dbReference type="NCBI Taxonomy" id="1151180"/>
    <lineage>
        <taxon>Bacteria</taxon>
        <taxon>Pseudomonadati</taxon>
        <taxon>Pseudomonadota</taxon>
        <taxon>Gammaproteobacteria</taxon>
        <taxon>Enterobacterales</taxon>
        <taxon>Enterobacteriaceae</taxon>
        <taxon>Salmonella</taxon>
    </lineage>
</organism>
<feature type="domain" description="DUF2786" evidence="1">
    <location>
        <begin position="6"/>
        <end position="45"/>
    </location>
</feature>